<dbReference type="Gene3D" id="1.10.10.10">
    <property type="entry name" value="Winged helix-like DNA-binding domain superfamily/Winged helix DNA-binding domain"/>
    <property type="match status" value="1"/>
</dbReference>
<evidence type="ECO:0000259" key="5">
    <source>
        <dbReference type="PROSITE" id="PS50043"/>
    </source>
</evidence>
<organism evidence="6 7">
    <name type="scientific">Angustibacter aerolatus</name>
    <dbReference type="NCBI Taxonomy" id="1162965"/>
    <lineage>
        <taxon>Bacteria</taxon>
        <taxon>Bacillati</taxon>
        <taxon>Actinomycetota</taxon>
        <taxon>Actinomycetes</taxon>
        <taxon>Kineosporiales</taxon>
        <taxon>Kineosporiaceae</taxon>
    </lineage>
</organism>
<feature type="region of interest" description="Disordered" evidence="4">
    <location>
        <begin position="10"/>
        <end position="37"/>
    </location>
</feature>
<dbReference type="PANTHER" id="PTHR44688">
    <property type="entry name" value="DNA-BINDING TRANSCRIPTIONAL ACTIVATOR DEVR_DOSR"/>
    <property type="match status" value="1"/>
</dbReference>
<dbReference type="InterPro" id="IPR000792">
    <property type="entry name" value="Tscrpt_reg_LuxR_C"/>
</dbReference>
<dbReference type="InterPro" id="IPR016032">
    <property type="entry name" value="Sig_transdc_resp-reg_C-effctor"/>
</dbReference>
<dbReference type="SUPFAM" id="SSF46894">
    <property type="entry name" value="C-terminal effector domain of the bipartite response regulators"/>
    <property type="match status" value="1"/>
</dbReference>
<keyword evidence="3" id="KW-0804">Transcription</keyword>
<dbReference type="SMART" id="SM00421">
    <property type="entry name" value="HTH_LUXR"/>
    <property type="match status" value="1"/>
</dbReference>
<dbReference type="Pfam" id="PF00196">
    <property type="entry name" value="GerE"/>
    <property type="match status" value="1"/>
</dbReference>
<keyword evidence="2" id="KW-0238">DNA-binding</keyword>
<protein>
    <recommendedName>
        <fullName evidence="5">HTH luxR-type domain-containing protein</fullName>
    </recommendedName>
</protein>
<evidence type="ECO:0000256" key="1">
    <source>
        <dbReference type="ARBA" id="ARBA00023015"/>
    </source>
</evidence>
<reference evidence="7" key="1">
    <citation type="journal article" date="2019" name="Int. J. Syst. Evol. Microbiol.">
        <title>The Global Catalogue of Microorganisms (GCM) 10K type strain sequencing project: providing services to taxonomists for standard genome sequencing and annotation.</title>
        <authorList>
            <consortium name="The Broad Institute Genomics Platform"/>
            <consortium name="The Broad Institute Genome Sequencing Center for Infectious Disease"/>
            <person name="Wu L."/>
            <person name="Ma J."/>
        </authorList>
    </citation>
    <scope>NUCLEOTIDE SEQUENCE [LARGE SCALE GENOMIC DNA]</scope>
    <source>
        <strain evidence="7">NBRC 108730</strain>
    </source>
</reference>
<evidence type="ECO:0000256" key="4">
    <source>
        <dbReference type="SAM" id="MobiDB-lite"/>
    </source>
</evidence>
<comment type="caution">
    <text evidence="6">The sequence shown here is derived from an EMBL/GenBank/DDBJ whole genome shotgun (WGS) entry which is preliminary data.</text>
</comment>
<proteinExistence type="predicted"/>
<dbReference type="InterPro" id="IPR036388">
    <property type="entry name" value="WH-like_DNA-bd_sf"/>
</dbReference>
<sequence length="97" mass="9910">MLARLVALAATSSGADPAQDGPAATGSRAVGPPLGTTPREWQVGRCVAQGLSNAEIAGVLFLSTTTVKTHVTHLFEKRTSATGCRLAVRVLELDGPG</sequence>
<dbReference type="PROSITE" id="PS00622">
    <property type="entry name" value="HTH_LUXR_1"/>
    <property type="match status" value="1"/>
</dbReference>
<evidence type="ECO:0000313" key="6">
    <source>
        <dbReference type="EMBL" id="GMA86905.1"/>
    </source>
</evidence>
<keyword evidence="7" id="KW-1185">Reference proteome</keyword>
<dbReference type="PROSITE" id="PS50043">
    <property type="entry name" value="HTH_LUXR_2"/>
    <property type="match status" value="1"/>
</dbReference>
<dbReference type="EMBL" id="BSUZ01000001">
    <property type="protein sequence ID" value="GMA86905.1"/>
    <property type="molecule type" value="Genomic_DNA"/>
</dbReference>
<dbReference type="PANTHER" id="PTHR44688:SF16">
    <property type="entry name" value="DNA-BINDING TRANSCRIPTIONAL ACTIVATOR DEVR_DOSR"/>
    <property type="match status" value="1"/>
</dbReference>
<name>A0ABQ6JJA6_9ACTN</name>
<dbReference type="PRINTS" id="PR00038">
    <property type="entry name" value="HTHLUXR"/>
</dbReference>
<feature type="domain" description="HTH luxR-type" evidence="5">
    <location>
        <begin position="29"/>
        <end position="94"/>
    </location>
</feature>
<keyword evidence="1" id="KW-0805">Transcription regulation</keyword>
<evidence type="ECO:0000256" key="3">
    <source>
        <dbReference type="ARBA" id="ARBA00023163"/>
    </source>
</evidence>
<dbReference type="Proteomes" id="UP001157017">
    <property type="component" value="Unassembled WGS sequence"/>
</dbReference>
<accession>A0ABQ6JJA6</accession>
<evidence type="ECO:0000256" key="2">
    <source>
        <dbReference type="ARBA" id="ARBA00023125"/>
    </source>
</evidence>
<gene>
    <name evidence="6" type="ORF">GCM10025868_21550</name>
</gene>
<evidence type="ECO:0000313" key="7">
    <source>
        <dbReference type="Proteomes" id="UP001157017"/>
    </source>
</evidence>